<proteinExistence type="predicted"/>
<dbReference type="RefSeq" id="WP_039644953.1">
    <property type="nucleotide sequence ID" value="NZ_JAPTFZ010000006.1"/>
</dbReference>
<reference evidence="2 3" key="1">
    <citation type="submission" date="2017-04" db="EMBL/GenBank/DDBJ databases">
        <title>Staphylococcus agnetis, a potential pathogen in the broiler production.</title>
        <authorList>
            <person name="Poulsen L."/>
        </authorList>
    </citation>
    <scope>NUCLEOTIDE SEQUENCE [LARGE SCALE GENOMIC DNA]</scope>
    <source>
        <strain evidence="2 3">723_310714_2_2_spleen</strain>
    </source>
</reference>
<dbReference type="Gene3D" id="6.20.120.10">
    <property type="match status" value="1"/>
</dbReference>
<dbReference type="Pfam" id="PF09642">
    <property type="entry name" value="YonK"/>
    <property type="match status" value="1"/>
</dbReference>
<evidence type="ECO:0000313" key="2">
    <source>
        <dbReference type="EMBL" id="OTW30483.1"/>
    </source>
</evidence>
<evidence type="ECO:0000259" key="1">
    <source>
        <dbReference type="Pfam" id="PF09642"/>
    </source>
</evidence>
<dbReference type="SUPFAM" id="SSF160570">
    <property type="entry name" value="YonK-like"/>
    <property type="match status" value="1"/>
</dbReference>
<protein>
    <recommendedName>
        <fullName evidence="1">Bacillus phage SPbeta YonK domain-containing protein</fullName>
    </recommendedName>
</protein>
<evidence type="ECO:0000313" key="3">
    <source>
        <dbReference type="Proteomes" id="UP000195208"/>
    </source>
</evidence>
<name>A0ABX3Z0R1_9STAP</name>
<comment type="caution">
    <text evidence="2">The sequence shown here is derived from an EMBL/GenBank/DDBJ whole genome shotgun (WGS) entry which is preliminary data.</text>
</comment>
<dbReference type="InterPro" id="IPR018600">
    <property type="entry name" value="Phage_SP-beta_YonK"/>
</dbReference>
<gene>
    <name evidence="2" type="ORF">B9M88_09450</name>
</gene>
<dbReference type="GeneID" id="41072812"/>
<dbReference type="Proteomes" id="UP000195208">
    <property type="component" value="Unassembled WGS sequence"/>
</dbReference>
<feature type="domain" description="Bacillus phage SPbeta YonK" evidence="1">
    <location>
        <begin position="1"/>
        <end position="57"/>
    </location>
</feature>
<sequence length="61" mass="6943">MAKITNTINLKNAIIDLPNNTITEFTKDSEATYKLSDILDRFAEKYVTITIKEDTELYAGE</sequence>
<accession>A0ABX3Z0R1</accession>
<dbReference type="InterPro" id="IPR037261">
    <property type="entry name" value="YonK_sf"/>
</dbReference>
<keyword evidence="3" id="KW-1185">Reference proteome</keyword>
<dbReference type="EMBL" id="NEFX01000018">
    <property type="protein sequence ID" value="OTW30483.1"/>
    <property type="molecule type" value="Genomic_DNA"/>
</dbReference>
<organism evidence="2 3">
    <name type="scientific">Staphylococcus agnetis</name>
    <dbReference type="NCBI Taxonomy" id="985762"/>
    <lineage>
        <taxon>Bacteria</taxon>
        <taxon>Bacillati</taxon>
        <taxon>Bacillota</taxon>
        <taxon>Bacilli</taxon>
        <taxon>Bacillales</taxon>
        <taxon>Staphylococcaceae</taxon>
        <taxon>Staphylococcus</taxon>
    </lineage>
</organism>